<dbReference type="RefSeq" id="WP_009727072.1">
    <property type="nucleotide sequence ID" value="NZ_APHR01000058.1"/>
</dbReference>
<evidence type="ECO:0000313" key="3">
    <source>
        <dbReference type="Proteomes" id="UP000012019"/>
    </source>
</evidence>
<feature type="chain" id="PRO_5004082842" description="Alginate export domain-containing protein" evidence="1">
    <location>
        <begin position="29"/>
        <end position="414"/>
    </location>
</feature>
<protein>
    <recommendedName>
        <fullName evidence="4">Alginate export domain-containing protein</fullName>
    </recommendedName>
</protein>
<name>M7PEQ0_9GAMM</name>
<feature type="signal peptide" evidence="1">
    <location>
        <begin position="1"/>
        <end position="28"/>
    </location>
</feature>
<reference evidence="2 3" key="1">
    <citation type="journal article" date="2013" name="Genome Announc.">
        <title>Draft Genome Sequence of Methylophaga lonarensis MPLT, a Haloalkaliphilic (Non-Methane-Utilizing) Methylotroph.</title>
        <authorList>
            <person name="Shetty S.A."/>
            <person name="Marathe N.P."/>
            <person name="Munot H."/>
            <person name="Antony C.P."/>
            <person name="Dhotre D.P."/>
            <person name="Murrell J.C."/>
            <person name="Shouche Y.S."/>
        </authorList>
    </citation>
    <scope>NUCLEOTIDE SEQUENCE [LARGE SCALE GENOMIC DNA]</scope>
    <source>
        <strain evidence="2 3">MPL</strain>
    </source>
</reference>
<dbReference type="Gene3D" id="2.40.160.10">
    <property type="entry name" value="Porin"/>
    <property type="match status" value="1"/>
</dbReference>
<dbReference type="InterPro" id="IPR023614">
    <property type="entry name" value="Porin_dom_sf"/>
</dbReference>
<comment type="caution">
    <text evidence="2">The sequence shown here is derived from an EMBL/GenBank/DDBJ whole genome shotgun (WGS) entry which is preliminary data.</text>
</comment>
<evidence type="ECO:0008006" key="4">
    <source>
        <dbReference type="Google" id="ProtNLM"/>
    </source>
</evidence>
<dbReference type="eggNOG" id="ENOG502Z7YP">
    <property type="taxonomic scope" value="Bacteria"/>
</dbReference>
<organism evidence="2 3">
    <name type="scientific">Methylophaga lonarensis MPL</name>
    <dbReference type="NCBI Taxonomy" id="1286106"/>
    <lineage>
        <taxon>Bacteria</taxon>
        <taxon>Pseudomonadati</taxon>
        <taxon>Pseudomonadota</taxon>
        <taxon>Gammaproteobacteria</taxon>
        <taxon>Thiotrichales</taxon>
        <taxon>Piscirickettsiaceae</taxon>
        <taxon>Methylophaga</taxon>
    </lineage>
</organism>
<keyword evidence="1" id="KW-0732">Signal</keyword>
<dbReference type="STRING" id="1286106.MPL1_10512"/>
<accession>M7PEQ0</accession>
<dbReference type="Proteomes" id="UP000012019">
    <property type="component" value="Unassembled WGS sequence"/>
</dbReference>
<gene>
    <name evidence="2" type="ORF">MPL1_10512</name>
</gene>
<evidence type="ECO:0000256" key="1">
    <source>
        <dbReference type="SAM" id="SignalP"/>
    </source>
</evidence>
<dbReference type="PATRIC" id="fig|1286106.3.peg.2105"/>
<dbReference type="AlphaFoldDB" id="M7PEQ0"/>
<evidence type="ECO:0000313" key="2">
    <source>
        <dbReference type="EMBL" id="EMR12360.1"/>
    </source>
</evidence>
<proteinExistence type="predicted"/>
<dbReference type="EMBL" id="APHR01000058">
    <property type="protein sequence ID" value="EMR12360.1"/>
    <property type="molecule type" value="Genomic_DNA"/>
</dbReference>
<dbReference type="OrthoDB" id="9767539at2"/>
<keyword evidence="3" id="KW-1185">Reference proteome</keyword>
<sequence>MLKSKKPLVLTCLAATFSGLGMSTTAMAGDSFIEALKGGKVSFVSRARYESVRQDNDLKNAHANTLRTALGYRTGQFHGFSGFVEFENVTRLGANRYNSTTNNNTDYSVVADPTGTEVNQAYFAYQNFDTTFRLGRQDITYRQAPMHRFIGNVLWRQNHQTFDALSIQNTSLADTRLSYAYIDKVHTIFGRDRDFGIIKNGKIDLHAHLFNVQYNGLSFGQLEGYAYLLDYRDAKETSSKTLGGRFAGSQPLNEQFSLVYTAEYASQDDYRSGTMSRQNYWLAELGGRYMGWTLKASYEVQQGNGTDSFKTPLGTNHAYQGWADQFLTTPPQGLKDRYLTLAGPIMGAQFVASWHDYKTDKDSLDAGHELNLMLQKTFNQHYTLGVKYADYRADSEFPSLVDTKKLWIYGQVSF</sequence>